<accession>A0A2P2P4S0</accession>
<reference evidence="1" key="1">
    <citation type="submission" date="2018-02" db="EMBL/GenBank/DDBJ databases">
        <title>Rhizophora mucronata_Transcriptome.</title>
        <authorList>
            <person name="Meera S.P."/>
            <person name="Sreeshan A."/>
            <person name="Augustine A."/>
        </authorList>
    </citation>
    <scope>NUCLEOTIDE SEQUENCE</scope>
    <source>
        <tissue evidence="1">Leaf</tissue>
    </source>
</reference>
<sequence>MDGFSQGLLIQWLSSVFHHLLPKLSKDIQHLRWVVSPWVVHLVLPQGLPALGFSLRNDNFK</sequence>
<dbReference type="EMBL" id="GGEC01069254">
    <property type="protein sequence ID" value="MBX49738.1"/>
    <property type="molecule type" value="Transcribed_RNA"/>
</dbReference>
<dbReference type="AlphaFoldDB" id="A0A2P2P4S0"/>
<proteinExistence type="predicted"/>
<protein>
    <submittedName>
        <fullName evidence="1">Uncharacterized protein</fullName>
    </submittedName>
</protein>
<evidence type="ECO:0000313" key="1">
    <source>
        <dbReference type="EMBL" id="MBX49738.1"/>
    </source>
</evidence>
<name>A0A2P2P4S0_RHIMU</name>
<organism evidence="1">
    <name type="scientific">Rhizophora mucronata</name>
    <name type="common">Asiatic mangrove</name>
    <dbReference type="NCBI Taxonomy" id="61149"/>
    <lineage>
        <taxon>Eukaryota</taxon>
        <taxon>Viridiplantae</taxon>
        <taxon>Streptophyta</taxon>
        <taxon>Embryophyta</taxon>
        <taxon>Tracheophyta</taxon>
        <taxon>Spermatophyta</taxon>
        <taxon>Magnoliopsida</taxon>
        <taxon>eudicotyledons</taxon>
        <taxon>Gunneridae</taxon>
        <taxon>Pentapetalae</taxon>
        <taxon>rosids</taxon>
        <taxon>fabids</taxon>
        <taxon>Malpighiales</taxon>
        <taxon>Rhizophoraceae</taxon>
        <taxon>Rhizophora</taxon>
    </lineage>
</organism>